<dbReference type="CDD" id="cd00761">
    <property type="entry name" value="Glyco_tranf_GTA_type"/>
    <property type="match status" value="1"/>
</dbReference>
<dbReference type="InterPro" id="IPR050834">
    <property type="entry name" value="Glycosyltransf_2"/>
</dbReference>
<dbReference type="InterPro" id="IPR029044">
    <property type="entry name" value="Nucleotide-diphossugar_trans"/>
</dbReference>
<dbReference type="Pfam" id="PF00535">
    <property type="entry name" value="Glycos_transf_2"/>
    <property type="match status" value="1"/>
</dbReference>
<dbReference type="InterPro" id="IPR001173">
    <property type="entry name" value="Glyco_trans_2-like"/>
</dbReference>
<gene>
    <name evidence="2" type="ORF">FHR37_001825</name>
    <name evidence="3" type="ORF">SAMN05421678_10781</name>
</gene>
<evidence type="ECO:0000313" key="5">
    <source>
        <dbReference type="Proteomes" id="UP000533017"/>
    </source>
</evidence>
<reference evidence="2 5" key="2">
    <citation type="submission" date="2020-07" db="EMBL/GenBank/DDBJ databases">
        <title>Sequencing the genomes of 1000 actinobacteria strains.</title>
        <authorList>
            <person name="Klenk H.-P."/>
        </authorList>
    </citation>
    <scope>NUCLEOTIDE SEQUENCE [LARGE SCALE GENOMIC DNA]</scope>
    <source>
        <strain evidence="2 5">DSM 45117</strain>
    </source>
</reference>
<organism evidence="3 4">
    <name type="scientific">Actinopolymorpha cephalotaxi</name>
    <dbReference type="NCBI Taxonomy" id="504797"/>
    <lineage>
        <taxon>Bacteria</taxon>
        <taxon>Bacillati</taxon>
        <taxon>Actinomycetota</taxon>
        <taxon>Actinomycetes</taxon>
        <taxon>Propionibacteriales</taxon>
        <taxon>Actinopolymorphaceae</taxon>
        <taxon>Actinopolymorpha</taxon>
    </lineage>
</organism>
<sequence>MGSSVTVIIPCHNYGRFLAESVRSSLDQDEIDVHALIIDDASTDDTPRIARKLAAGDSRVSYVRHDHNHGHIATYNEGLDLADTEYTVLGSADDLLARGALRRAVTIMEAEPAVGFVYGVARPFVGPPPQQVDADAPYSYITHAGQEWFASAYLLGRNIPSAPSVVVRSSLQKQLEGYNPDLPHSGDLERWLRLALHGDVATVLGVDQAFYRLHDTNMHRTKFADHLLGLRQRRAAFESALQHLDSPASTRAQLQRAADRVLVQDTFVLMLRMIRRRQLDRHQAAGLLRYALKPSSSPGRPPVFGGATQVRQAVAMADAVVRWPRRLVRVRMQVRANRRAAPR</sequence>
<feature type="domain" description="Glycosyltransferase 2-like" evidence="1">
    <location>
        <begin position="6"/>
        <end position="127"/>
    </location>
</feature>
<accession>A0A1I2TAV7</accession>
<dbReference type="Proteomes" id="UP000199052">
    <property type="component" value="Unassembled WGS sequence"/>
</dbReference>
<keyword evidence="5" id="KW-1185">Reference proteome</keyword>
<proteinExistence type="predicted"/>
<evidence type="ECO:0000259" key="1">
    <source>
        <dbReference type="Pfam" id="PF00535"/>
    </source>
</evidence>
<dbReference type="Gene3D" id="3.90.550.10">
    <property type="entry name" value="Spore Coat Polysaccharide Biosynthesis Protein SpsA, Chain A"/>
    <property type="match status" value="1"/>
</dbReference>
<dbReference type="STRING" id="504797.SAMN05421678_10781"/>
<dbReference type="SUPFAM" id="SSF53448">
    <property type="entry name" value="Nucleotide-diphospho-sugar transferases"/>
    <property type="match status" value="1"/>
</dbReference>
<dbReference type="GO" id="GO:0016740">
    <property type="term" value="F:transferase activity"/>
    <property type="evidence" value="ECO:0007669"/>
    <property type="project" value="UniProtKB-KW"/>
</dbReference>
<reference evidence="3 4" key="1">
    <citation type="submission" date="2016-10" db="EMBL/GenBank/DDBJ databases">
        <authorList>
            <person name="de Groot N.N."/>
        </authorList>
    </citation>
    <scope>NUCLEOTIDE SEQUENCE [LARGE SCALE GENOMIC DNA]</scope>
    <source>
        <strain evidence="3 4">CPCC 202808</strain>
    </source>
</reference>
<evidence type="ECO:0000313" key="4">
    <source>
        <dbReference type="Proteomes" id="UP000199052"/>
    </source>
</evidence>
<keyword evidence="3" id="KW-0808">Transferase</keyword>
<dbReference type="PANTHER" id="PTHR43685:SF2">
    <property type="entry name" value="GLYCOSYLTRANSFERASE 2-LIKE DOMAIN-CONTAINING PROTEIN"/>
    <property type="match status" value="1"/>
</dbReference>
<dbReference type="EMBL" id="FOOI01000007">
    <property type="protein sequence ID" value="SFG61249.1"/>
    <property type="molecule type" value="Genomic_DNA"/>
</dbReference>
<dbReference type="EMBL" id="JACBZA010000001">
    <property type="protein sequence ID" value="NYH82974.1"/>
    <property type="molecule type" value="Genomic_DNA"/>
</dbReference>
<dbReference type="RefSeq" id="WP_175542519.1">
    <property type="nucleotide sequence ID" value="NZ_FOOI01000007.1"/>
</dbReference>
<name>A0A1I2TAV7_9ACTN</name>
<protein>
    <submittedName>
        <fullName evidence="3">Glycosyl transferase family 2</fullName>
    </submittedName>
    <submittedName>
        <fullName evidence="2">Glycosyltransferase involved in cell wall biosynthesis</fullName>
    </submittedName>
</protein>
<evidence type="ECO:0000313" key="3">
    <source>
        <dbReference type="EMBL" id="SFG61249.1"/>
    </source>
</evidence>
<dbReference type="AlphaFoldDB" id="A0A1I2TAV7"/>
<dbReference type="Proteomes" id="UP000533017">
    <property type="component" value="Unassembled WGS sequence"/>
</dbReference>
<evidence type="ECO:0000313" key="2">
    <source>
        <dbReference type="EMBL" id="NYH82974.1"/>
    </source>
</evidence>
<dbReference type="PANTHER" id="PTHR43685">
    <property type="entry name" value="GLYCOSYLTRANSFERASE"/>
    <property type="match status" value="1"/>
</dbReference>